<comment type="caution">
    <text evidence="1">The sequence shown here is derived from an EMBL/GenBank/DDBJ whole genome shotgun (WGS) entry which is preliminary data.</text>
</comment>
<dbReference type="OrthoDB" id="152248at2759"/>
<proteinExistence type="predicted"/>
<organism evidence="1 2">
    <name type="scientific">Lomentospora prolificans</name>
    <dbReference type="NCBI Taxonomy" id="41688"/>
    <lineage>
        <taxon>Eukaryota</taxon>
        <taxon>Fungi</taxon>
        <taxon>Dikarya</taxon>
        <taxon>Ascomycota</taxon>
        <taxon>Pezizomycotina</taxon>
        <taxon>Sordariomycetes</taxon>
        <taxon>Hypocreomycetidae</taxon>
        <taxon>Microascales</taxon>
        <taxon>Microascaceae</taxon>
        <taxon>Lomentospora</taxon>
    </lineage>
</organism>
<dbReference type="InParanoid" id="A0A2N3N7Z2"/>
<evidence type="ECO:0000313" key="1">
    <source>
        <dbReference type="EMBL" id="PKS08514.1"/>
    </source>
</evidence>
<protein>
    <submittedName>
        <fullName evidence="1">Uncharacterized protein</fullName>
    </submittedName>
</protein>
<keyword evidence="2" id="KW-1185">Reference proteome</keyword>
<dbReference type="InterPro" id="IPR025649">
    <property type="entry name" value="DUF4360"/>
</dbReference>
<sequence>MAEPSGTIEILQNPRGATLIPARTHYNPLLRPPLLTLASPAPPPSLLSRQSDSQVRITAVTTTGDGCPAGSFSTNINAAGTVATLGFDAYQSFVGPGTSGSDREKHCELFVTLRYPLGCTAASLTTTYHGFATLQPGVSGVVASTYNLSPGSLTNGNPASTVLSGVQWANGDVYTRNDVTSARVSVSSQQQRDVSFVIRNRLLLTAGSSSQEGAITADDVTLTVTGQSAC</sequence>
<dbReference type="AlphaFoldDB" id="A0A2N3N7Z2"/>
<dbReference type="VEuPathDB" id="FungiDB:jhhlp_004899"/>
<gene>
    <name evidence="1" type="ORF">jhhlp_004899</name>
</gene>
<accession>A0A2N3N7Z2</accession>
<dbReference type="PANTHER" id="PTHR38847:SF1">
    <property type="entry name" value="PSEUDOURIDINE SYNTHASE RSUA_RLUA-LIKE DOMAIN-CONTAINING PROTEIN"/>
    <property type="match status" value="1"/>
</dbReference>
<evidence type="ECO:0000313" key="2">
    <source>
        <dbReference type="Proteomes" id="UP000233524"/>
    </source>
</evidence>
<dbReference type="Pfam" id="PF14273">
    <property type="entry name" value="DUF4360"/>
    <property type="match status" value="1"/>
</dbReference>
<name>A0A2N3N7Z2_9PEZI</name>
<dbReference type="Proteomes" id="UP000233524">
    <property type="component" value="Unassembled WGS sequence"/>
</dbReference>
<reference evidence="1 2" key="1">
    <citation type="journal article" date="2017" name="G3 (Bethesda)">
        <title>First Draft Genome Sequence of the Pathogenic Fungus Lomentospora prolificans (Formerly Scedosporium prolificans).</title>
        <authorList>
            <person name="Luo R."/>
            <person name="Zimin A."/>
            <person name="Workman R."/>
            <person name="Fan Y."/>
            <person name="Pertea G."/>
            <person name="Grossman N."/>
            <person name="Wear M.P."/>
            <person name="Jia B."/>
            <person name="Miller H."/>
            <person name="Casadevall A."/>
            <person name="Timp W."/>
            <person name="Zhang S.X."/>
            <person name="Salzberg S.L."/>
        </authorList>
    </citation>
    <scope>NUCLEOTIDE SEQUENCE [LARGE SCALE GENOMIC DNA]</scope>
    <source>
        <strain evidence="1 2">JHH-5317</strain>
    </source>
</reference>
<dbReference type="PANTHER" id="PTHR38847">
    <property type="match status" value="1"/>
</dbReference>
<dbReference type="EMBL" id="NLAX01000095">
    <property type="protein sequence ID" value="PKS08514.1"/>
    <property type="molecule type" value="Genomic_DNA"/>
</dbReference>